<dbReference type="CDD" id="cd00320">
    <property type="entry name" value="cpn10"/>
    <property type="match status" value="2"/>
</dbReference>
<organism evidence="7 8">
    <name type="scientific">Ostreobium quekettii</name>
    <dbReference type="NCBI Taxonomy" id="121088"/>
    <lineage>
        <taxon>Eukaryota</taxon>
        <taxon>Viridiplantae</taxon>
        <taxon>Chlorophyta</taxon>
        <taxon>core chlorophytes</taxon>
        <taxon>Ulvophyceae</taxon>
        <taxon>TCBD clade</taxon>
        <taxon>Bryopsidales</taxon>
        <taxon>Ostreobineae</taxon>
        <taxon>Ostreobiaceae</taxon>
        <taxon>Ostreobium</taxon>
    </lineage>
</organism>
<dbReference type="GO" id="GO:0009507">
    <property type="term" value="C:chloroplast"/>
    <property type="evidence" value="ECO:0007669"/>
    <property type="project" value="TreeGrafter"/>
</dbReference>
<evidence type="ECO:0000256" key="3">
    <source>
        <dbReference type="ARBA" id="ARBA00031971"/>
    </source>
</evidence>
<evidence type="ECO:0000256" key="6">
    <source>
        <dbReference type="RuleBase" id="RU003479"/>
    </source>
</evidence>
<dbReference type="SMART" id="SM00883">
    <property type="entry name" value="Cpn10"/>
    <property type="match status" value="2"/>
</dbReference>
<dbReference type="GO" id="GO:0046872">
    <property type="term" value="F:metal ion binding"/>
    <property type="evidence" value="ECO:0007669"/>
    <property type="project" value="TreeGrafter"/>
</dbReference>
<dbReference type="AlphaFoldDB" id="A0A8S1IWT8"/>
<dbReference type="GO" id="GO:0051082">
    <property type="term" value="F:unfolded protein binding"/>
    <property type="evidence" value="ECO:0007669"/>
    <property type="project" value="TreeGrafter"/>
</dbReference>
<comment type="caution">
    <text evidence="7">The sequence shown here is derived from an EMBL/GenBank/DDBJ whole genome shotgun (WGS) entry which is preliminary data.</text>
</comment>
<evidence type="ECO:0000256" key="1">
    <source>
        <dbReference type="ARBA" id="ARBA00006975"/>
    </source>
</evidence>
<dbReference type="PANTHER" id="PTHR10772:SF63">
    <property type="entry name" value="20 KDA CHAPERONIN, CHLOROPLASTIC"/>
    <property type="match status" value="1"/>
</dbReference>
<dbReference type="InterPro" id="IPR011032">
    <property type="entry name" value="GroES-like_sf"/>
</dbReference>
<proteinExistence type="inferred from homology"/>
<dbReference type="HAMAP" id="MF_00580">
    <property type="entry name" value="CH10"/>
    <property type="match status" value="2"/>
</dbReference>
<evidence type="ECO:0000313" key="7">
    <source>
        <dbReference type="EMBL" id="CAD7699416.1"/>
    </source>
</evidence>
<protein>
    <recommendedName>
        <fullName evidence="4">20 kDa chaperonin, chloroplastic</fullName>
    </recommendedName>
    <alternativeName>
        <fullName evidence="3">Chaperonin 10</fullName>
    </alternativeName>
    <alternativeName>
        <fullName evidence="5">Protein Cpn21</fullName>
    </alternativeName>
</protein>
<dbReference type="GO" id="GO:0005739">
    <property type="term" value="C:mitochondrion"/>
    <property type="evidence" value="ECO:0007669"/>
    <property type="project" value="TreeGrafter"/>
</dbReference>
<reference evidence="7" key="1">
    <citation type="submission" date="2020-12" db="EMBL/GenBank/DDBJ databases">
        <authorList>
            <person name="Iha C."/>
        </authorList>
    </citation>
    <scope>NUCLEOTIDE SEQUENCE</scope>
</reference>
<accession>A0A8S1IWT8</accession>
<comment type="similarity">
    <text evidence="1 6">Belongs to the GroES chaperonin family.</text>
</comment>
<evidence type="ECO:0000256" key="4">
    <source>
        <dbReference type="ARBA" id="ARBA00073031"/>
    </source>
</evidence>
<dbReference type="GO" id="GO:0044183">
    <property type="term" value="F:protein folding chaperone"/>
    <property type="evidence" value="ECO:0007669"/>
    <property type="project" value="InterPro"/>
</dbReference>
<keyword evidence="2 6" id="KW-0143">Chaperone</keyword>
<gene>
    <name evidence="7" type="ORF">OSTQU699_LOCUS4775</name>
</gene>
<dbReference type="InterPro" id="IPR020818">
    <property type="entry name" value="Chaperonin_GroES"/>
</dbReference>
<evidence type="ECO:0000313" key="8">
    <source>
        <dbReference type="Proteomes" id="UP000708148"/>
    </source>
</evidence>
<dbReference type="GO" id="GO:0005524">
    <property type="term" value="F:ATP binding"/>
    <property type="evidence" value="ECO:0007669"/>
    <property type="project" value="InterPro"/>
</dbReference>
<keyword evidence="8" id="KW-1185">Reference proteome</keyword>
<dbReference type="InterPro" id="IPR037124">
    <property type="entry name" value="Chaperonin_GroES_sf"/>
</dbReference>
<evidence type="ECO:0000256" key="5">
    <source>
        <dbReference type="ARBA" id="ARBA00079398"/>
    </source>
</evidence>
<dbReference type="Gene3D" id="2.30.33.40">
    <property type="entry name" value="GroES chaperonin"/>
    <property type="match status" value="2"/>
</dbReference>
<dbReference type="OrthoDB" id="184876at2759"/>
<dbReference type="SUPFAM" id="SSF50129">
    <property type="entry name" value="GroES-like"/>
    <property type="match status" value="2"/>
</dbReference>
<evidence type="ECO:0000256" key="2">
    <source>
        <dbReference type="ARBA" id="ARBA00023186"/>
    </source>
</evidence>
<dbReference type="FunFam" id="2.30.33.40:FF:000001">
    <property type="entry name" value="10 kDa chaperonin"/>
    <property type="match status" value="1"/>
</dbReference>
<name>A0A8S1IWT8_9CHLO</name>
<dbReference type="PANTHER" id="PTHR10772">
    <property type="entry name" value="10 KDA HEAT SHOCK PROTEIN"/>
    <property type="match status" value="1"/>
</dbReference>
<sequence length="224" mass="23696">MSLNRFSTSSLHQQAIRPVGRAARGAPVRVHAGAALPAEYKTVTPLGQRVFVRVDSADATTVGGIMLPSSAQKAPTQGEVVAAFQDSNVKVGDRIVYSKYAGTEVAMDSQEHVLLKEEEVVGIMTSADVKALAPVADRILVEVSDVDAATSGGVLLTSGAQEKPTFGKVVAVGPGKKGENGEVTKPDVKIGTKVLYSKYSGIEFEDNDRKYIVIRENDILAELA</sequence>
<dbReference type="GO" id="GO:0051087">
    <property type="term" value="F:protein-folding chaperone binding"/>
    <property type="evidence" value="ECO:0007669"/>
    <property type="project" value="TreeGrafter"/>
</dbReference>
<dbReference type="EMBL" id="CAJHUC010001015">
    <property type="protein sequence ID" value="CAD7699416.1"/>
    <property type="molecule type" value="Genomic_DNA"/>
</dbReference>
<dbReference type="PRINTS" id="PR00297">
    <property type="entry name" value="CHAPERONIN10"/>
</dbReference>
<dbReference type="Proteomes" id="UP000708148">
    <property type="component" value="Unassembled WGS sequence"/>
</dbReference>
<dbReference type="Pfam" id="PF00166">
    <property type="entry name" value="Cpn10"/>
    <property type="match status" value="2"/>
</dbReference>